<keyword evidence="5 6" id="KW-0472">Membrane</keyword>
<evidence type="ECO:0000256" key="6">
    <source>
        <dbReference type="RuleBase" id="RU366058"/>
    </source>
</evidence>
<evidence type="ECO:0000256" key="4">
    <source>
        <dbReference type="ARBA" id="ARBA00022989"/>
    </source>
</evidence>
<keyword evidence="9" id="KW-1185">Reference proteome</keyword>
<evidence type="ECO:0000256" key="5">
    <source>
        <dbReference type="ARBA" id="ARBA00023136"/>
    </source>
</evidence>
<protein>
    <recommendedName>
        <fullName evidence="6">TVP38/TMEM64 family membrane protein</fullName>
    </recommendedName>
</protein>
<sequence>MPKGLWKPALTILIIIGLLLLVRAFPVTRALLGTIESWKNQPLAPLIFLAIGIPYSLFGLPRQALCLAAGLMFGTLSGFGLASAATLGGTVLGFLWMRRLASPAQRQRWQERFRGRLRLVGHVLEKAPFQAVLTLRLMPVGSALMVTAAAGLYGVPLGAFAWASFIGAIPQNLVFVLIGAGAQLGQGVQIGLGILLFAGSSLLAWVLLARGRREGGELAALAERNVTGQEG</sequence>
<keyword evidence="3 6" id="KW-0812">Transmembrane</keyword>
<feature type="transmembrane region" description="Helical" evidence="6">
    <location>
        <begin position="188"/>
        <end position="208"/>
    </location>
</feature>
<keyword evidence="4 6" id="KW-1133">Transmembrane helix</keyword>
<feature type="domain" description="VTT" evidence="7">
    <location>
        <begin position="60"/>
        <end position="180"/>
    </location>
</feature>
<organism evidence="8 9">
    <name type="scientific">Asaia siamensis</name>
    <dbReference type="NCBI Taxonomy" id="110479"/>
    <lineage>
        <taxon>Bacteria</taxon>
        <taxon>Pseudomonadati</taxon>
        <taxon>Pseudomonadota</taxon>
        <taxon>Alphaproteobacteria</taxon>
        <taxon>Acetobacterales</taxon>
        <taxon>Acetobacteraceae</taxon>
        <taxon>Asaia</taxon>
    </lineage>
</organism>
<dbReference type="Pfam" id="PF09335">
    <property type="entry name" value="VTT_dom"/>
    <property type="match status" value="1"/>
</dbReference>
<feature type="transmembrane region" description="Helical" evidence="6">
    <location>
        <begin position="67"/>
        <end position="96"/>
    </location>
</feature>
<comment type="caution">
    <text evidence="8">The sequence shown here is derived from an EMBL/GenBank/DDBJ whole genome shotgun (WGS) entry which is preliminary data.</text>
</comment>
<gene>
    <name evidence="8" type="ORF">GCM10007207_11570</name>
</gene>
<evidence type="ECO:0000313" key="9">
    <source>
        <dbReference type="Proteomes" id="UP000637769"/>
    </source>
</evidence>
<dbReference type="PANTHER" id="PTHR12677:SF59">
    <property type="entry name" value="GOLGI APPARATUS MEMBRANE PROTEIN TVP38-RELATED"/>
    <property type="match status" value="1"/>
</dbReference>
<comment type="subcellular location">
    <subcellularLocation>
        <location evidence="1 6">Cell membrane</location>
        <topology evidence="1 6">Multi-pass membrane protein</topology>
    </subcellularLocation>
</comment>
<evidence type="ECO:0000256" key="2">
    <source>
        <dbReference type="ARBA" id="ARBA00022475"/>
    </source>
</evidence>
<accession>A0ABQ1LRA9</accession>
<name>A0ABQ1LRA9_9PROT</name>
<keyword evidence="2 6" id="KW-1003">Cell membrane</keyword>
<reference evidence="9" key="1">
    <citation type="journal article" date="2019" name="Int. J. Syst. Evol. Microbiol.">
        <title>The Global Catalogue of Microorganisms (GCM) 10K type strain sequencing project: providing services to taxonomists for standard genome sequencing and annotation.</title>
        <authorList>
            <consortium name="The Broad Institute Genomics Platform"/>
            <consortium name="The Broad Institute Genome Sequencing Center for Infectious Disease"/>
            <person name="Wu L."/>
            <person name="Ma J."/>
        </authorList>
    </citation>
    <scope>NUCLEOTIDE SEQUENCE [LARGE SCALE GENOMIC DNA]</scope>
    <source>
        <strain evidence="9">CCM 7132</strain>
    </source>
</reference>
<evidence type="ECO:0000256" key="3">
    <source>
        <dbReference type="ARBA" id="ARBA00022692"/>
    </source>
</evidence>
<dbReference type="EMBL" id="BMCH01000002">
    <property type="protein sequence ID" value="GGC27792.1"/>
    <property type="molecule type" value="Genomic_DNA"/>
</dbReference>
<dbReference type="PANTHER" id="PTHR12677">
    <property type="entry name" value="GOLGI APPARATUS MEMBRANE PROTEIN TVP38-RELATED"/>
    <property type="match status" value="1"/>
</dbReference>
<feature type="transmembrane region" description="Helical" evidence="6">
    <location>
        <begin position="43"/>
        <end position="60"/>
    </location>
</feature>
<dbReference type="RefSeq" id="WP_188425816.1">
    <property type="nucleotide sequence ID" value="NZ_BMCH01000002.1"/>
</dbReference>
<comment type="similarity">
    <text evidence="6">Belongs to the TVP38/TMEM64 family.</text>
</comment>
<proteinExistence type="inferred from homology"/>
<dbReference type="Proteomes" id="UP000637769">
    <property type="component" value="Unassembled WGS sequence"/>
</dbReference>
<feature type="transmembrane region" description="Helical" evidence="6">
    <location>
        <begin position="160"/>
        <end position="182"/>
    </location>
</feature>
<evidence type="ECO:0000259" key="7">
    <source>
        <dbReference type="Pfam" id="PF09335"/>
    </source>
</evidence>
<feature type="transmembrane region" description="Helical" evidence="6">
    <location>
        <begin position="133"/>
        <end position="153"/>
    </location>
</feature>
<dbReference type="InterPro" id="IPR032816">
    <property type="entry name" value="VTT_dom"/>
</dbReference>
<evidence type="ECO:0000256" key="1">
    <source>
        <dbReference type="ARBA" id="ARBA00004651"/>
    </source>
</evidence>
<evidence type="ECO:0000313" key="8">
    <source>
        <dbReference type="EMBL" id="GGC27792.1"/>
    </source>
</evidence>
<dbReference type="InterPro" id="IPR015414">
    <property type="entry name" value="TMEM64"/>
</dbReference>